<organism evidence="1 2">
    <name type="scientific">Ephemerocybe angulata</name>
    <dbReference type="NCBI Taxonomy" id="980116"/>
    <lineage>
        <taxon>Eukaryota</taxon>
        <taxon>Fungi</taxon>
        <taxon>Dikarya</taxon>
        <taxon>Basidiomycota</taxon>
        <taxon>Agaricomycotina</taxon>
        <taxon>Agaricomycetes</taxon>
        <taxon>Agaricomycetidae</taxon>
        <taxon>Agaricales</taxon>
        <taxon>Agaricineae</taxon>
        <taxon>Psathyrellaceae</taxon>
        <taxon>Ephemerocybe</taxon>
    </lineage>
</organism>
<sequence length="297" mass="33882">MPPATRSKTKAVALKEAARIAQDYADHRALRDRCKAWCPEGSEKMTARELYHARRWCLRRAIIKRHARKLETRRPIQRTEVELAHDLEMKQRAKFDLVMAAASSLKDPEVKREPGESLGAGRNIDVWIQQRLEESVPSTGLSDGRVMIVMSVRDEPRPEPGSPFVCDSTFYLQFQVHTSLSTKTLVSPVFVATQWTGICGPHAVDPDTPLWLDLYRRAPTPTLWIDWKEALNLVTVSDGYLRGESLDLWGKHFKPTAQFSQMRRAFVLSAYAPKICQRTCDRCTHEMMSFGEAGRQT</sequence>
<accession>A0A8H6HZM3</accession>
<protein>
    <submittedName>
        <fullName evidence="1">Uncharacterized protein</fullName>
    </submittedName>
</protein>
<dbReference type="AlphaFoldDB" id="A0A8H6HZM3"/>
<comment type="caution">
    <text evidence="1">The sequence shown here is derived from an EMBL/GenBank/DDBJ whole genome shotgun (WGS) entry which is preliminary data.</text>
</comment>
<reference evidence="1 2" key="1">
    <citation type="submission" date="2020-07" db="EMBL/GenBank/DDBJ databases">
        <title>Comparative genomics of pyrophilous fungi reveals a link between fire events and developmental genes.</title>
        <authorList>
            <consortium name="DOE Joint Genome Institute"/>
            <person name="Steindorff A.S."/>
            <person name="Carver A."/>
            <person name="Calhoun S."/>
            <person name="Stillman K."/>
            <person name="Liu H."/>
            <person name="Lipzen A."/>
            <person name="Pangilinan J."/>
            <person name="Labutti K."/>
            <person name="Bruns T.D."/>
            <person name="Grigoriev I.V."/>
        </authorList>
    </citation>
    <scope>NUCLEOTIDE SEQUENCE [LARGE SCALE GENOMIC DNA]</scope>
    <source>
        <strain evidence="1 2">CBS 144469</strain>
    </source>
</reference>
<evidence type="ECO:0000313" key="2">
    <source>
        <dbReference type="Proteomes" id="UP000521943"/>
    </source>
</evidence>
<proteinExistence type="predicted"/>
<keyword evidence="2" id="KW-1185">Reference proteome</keyword>
<gene>
    <name evidence="1" type="ORF">DFP72DRAFT_1067299</name>
</gene>
<name>A0A8H6HZM3_9AGAR</name>
<dbReference type="EMBL" id="JACGCI010000028">
    <property type="protein sequence ID" value="KAF6755995.1"/>
    <property type="molecule type" value="Genomic_DNA"/>
</dbReference>
<evidence type="ECO:0000313" key="1">
    <source>
        <dbReference type="EMBL" id="KAF6755995.1"/>
    </source>
</evidence>
<dbReference type="Proteomes" id="UP000521943">
    <property type="component" value="Unassembled WGS sequence"/>
</dbReference>